<sequence length="55" mass="6068">MAVVLLLEIRKRGGDKLEAGRIVKEKEENFSSNQPERNASDAKKNDRSKNGGALV</sequence>
<comment type="caution">
    <text evidence="2">The sequence shown here is derived from an EMBL/GenBank/DDBJ whole genome shotgun (WGS) entry which is preliminary data.</text>
</comment>
<feature type="compositionally biased region" description="Basic and acidic residues" evidence="1">
    <location>
        <begin position="38"/>
        <end position="49"/>
    </location>
</feature>
<feature type="region of interest" description="Disordered" evidence="1">
    <location>
        <begin position="26"/>
        <end position="55"/>
    </location>
</feature>
<gene>
    <name evidence="2" type="ORF">RUM44_008749</name>
</gene>
<organism evidence="2 3">
    <name type="scientific">Polyplax serrata</name>
    <name type="common">Common mouse louse</name>
    <dbReference type="NCBI Taxonomy" id="468196"/>
    <lineage>
        <taxon>Eukaryota</taxon>
        <taxon>Metazoa</taxon>
        <taxon>Ecdysozoa</taxon>
        <taxon>Arthropoda</taxon>
        <taxon>Hexapoda</taxon>
        <taxon>Insecta</taxon>
        <taxon>Pterygota</taxon>
        <taxon>Neoptera</taxon>
        <taxon>Paraneoptera</taxon>
        <taxon>Psocodea</taxon>
        <taxon>Troctomorpha</taxon>
        <taxon>Phthiraptera</taxon>
        <taxon>Anoplura</taxon>
        <taxon>Polyplacidae</taxon>
        <taxon>Polyplax</taxon>
    </lineage>
</organism>
<accession>A0ABR1BDK5</accession>
<reference evidence="2 3" key="1">
    <citation type="submission" date="2023-09" db="EMBL/GenBank/DDBJ databases">
        <title>Genomes of two closely related lineages of the louse Polyplax serrata with different host specificities.</title>
        <authorList>
            <person name="Martinu J."/>
            <person name="Tarabai H."/>
            <person name="Stefka J."/>
            <person name="Hypsa V."/>
        </authorList>
    </citation>
    <scope>NUCLEOTIDE SEQUENCE [LARGE SCALE GENOMIC DNA]</scope>
    <source>
        <strain evidence="2">98ZLc_SE</strain>
    </source>
</reference>
<keyword evidence="3" id="KW-1185">Reference proteome</keyword>
<dbReference type="Proteomes" id="UP001359485">
    <property type="component" value="Unassembled WGS sequence"/>
</dbReference>
<evidence type="ECO:0000256" key="1">
    <source>
        <dbReference type="SAM" id="MobiDB-lite"/>
    </source>
</evidence>
<evidence type="ECO:0000313" key="3">
    <source>
        <dbReference type="Proteomes" id="UP001359485"/>
    </source>
</evidence>
<evidence type="ECO:0000313" key="2">
    <source>
        <dbReference type="EMBL" id="KAK6638320.1"/>
    </source>
</evidence>
<protein>
    <submittedName>
        <fullName evidence="2">Uncharacterized protein</fullName>
    </submittedName>
</protein>
<dbReference type="EMBL" id="JAWJWF010000002">
    <property type="protein sequence ID" value="KAK6638320.1"/>
    <property type="molecule type" value="Genomic_DNA"/>
</dbReference>
<name>A0ABR1BDK5_POLSC</name>
<proteinExistence type="predicted"/>